<evidence type="ECO:0000256" key="7">
    <source>
        <dbReference type="SAM" id="MobiDB-lite"/>
    </source>
</evidence>
<keyword evidence="2" id="KW-0813">Transport</keyword>
<evidence type="ECO:0000313" key="8">
    <source>
        <dbReference type="EMBL" id="BCJ90906.1"/>
    </source>
</evidence>
<proteinExistence type="predicted"/>
<evidence type="ECO:0000256" key="2">
    <source>
        <dbReference type="ARBA" id="ARBA00022448"/>
    </source>
</evidence>
<dbReference type="GO" id="GO:0016020">
    <property type="term" value="C:membrane"/>
    <property type="evidence" value="ECO:0007669"/>
    <property type="project" value="UniProtKB-SubCell"/>
</dbReference>
<dbReference type="RefSeq" id="WP_222874596.1">
    <property type="nucleotide sequence ID" value="NZ_AP023361.1"/>
</dbReference>
<comment type="subcellular location">
    <subcellularLocation>
        <location evidence="1">Membrane</location>
    </subcellularLocation>
</comment>
<evidence type="ECO:0000256" key="6">
    <source>
        <dbReference type="ARBA" id="ARBA00023136"/>
    </source>
</evidence>
<accession>A0A6S6QNC4</accession>
<dbReference type="PANTHER" id="PTHR12219:SF8">
    <property type="entry name" value="NADH DEHYDROGENASE [UBIQUINONE] IRON-SULFUR PROTEIN 4, MITOCHONDRIAL"/>
    <property type="match status" value="1"/>
</dbReference>
<evidence type="ECO:0000256" key="3">
    <source>
        <dbReference type="ARBA" id="ARBA00022660"/>
    </source>
</evidence>
<dbReference type="PANTHER" id="PTHR12219">
    <property type="entry name" value="NADH-UBIQUINONE OXIDOREDUCTASE"/>
    <property type="match status" value="1"/>
</dbReference>
<dbReference type="Proteomes" id="UP000515317">
    <property type="component" value="Chromosome"/>
</dbReference>
<keyword evidence="3" id="KW-0679">Respiratory chain</keyword>
<keyword evidence="9" id="KW-1185">Reference proteome</keyword>
<dbReference type="EMBL" id="AP023361">
    <property type="protein sequence ID" value="BCJ90906.1"/>
    <property type="molecule type" value="Genomic_DNA"/>
</dbReference>
<organism evidence="8 9">
    <name type="scientific">Terrihabitans soli</name>
    <dbReference type="NCBI Taxonomy" id="708113"/>
    <lineage>
        <taxon>Bacteria</taxon>
        <taxon>Pseudomonadati</taxon>
        <taxon>Pseudomonadota</taxon>
        <taxon>Alphaproteobacteria</taxon>
        <taxon>Hyphomicrobiales</taxon>
        <taxon>Terrihabitans</taxon>
    </lineage>
</organism>
<sequence>MTARIYQPARNAMQSGTGNSEGWVLDFEPATARQIEPLMGWTSSDDTQRQVRLHFDTREEAIAYAEKAGLPYLVSEPKKPVRKVISYSDNFKWGRVGQWTH</sequence>
<dbReference type="KEGG" id="tso:IZ6_16410"/>
<gene>
    <name evidence="8" type="ORF">IZ6_16410</name>
</gene>
<reference evidence="8 9" key="1">
    <citation type="submission" date="2020-08" db="EMBL/GenBank/DDBJ databases">
        <title>Genome sequence of Rhizobiales bacterium strain IZ6.</title>
        <authorList>
            <person name="Nakai R."/>
            <person name="Naganuma T."/>
        </authorList>
    </citation>
    <scope>NUCLEOTIDE SEQUENCE [LARGE SCALE GENOMIC DNA]</scope>
    <source>
        <strain evidence="8 9">IZ6</strain>
    </source>
</reference>
<name>A0A6S6QNC4_9HYPH</name>
<evidence type="ECO:0000256" key="5">
    <source>
        <dbReference type="ARBA" id="ARBA00022982"/>
    </source>
</evidence>
<dbReference type="AlphaFoldDB" id="A0A6S6QNC4"/>
<dbReference type="InterPro" id="IPR038532">
    <property type="entry name" value="NDUFS4-like_sf"/>
</dbReference>
<evidence type="ECO:0000256" key="1">
    <source>
        <dbReference type="ARBA" id="ARBA00004370"/>
    </source>
</evidence>
<keyword evidence="5" id="KW-0249">Electron transport</keyword>
<dbReference type="Gene3D" id="3.30.160.190">
    <property type="entry name" value="atu1810 like domain"/>
    <property type="match status" value="1"/>
</dbReference>
<protein>
    <recommendedName>
        <fullName evidence="10">ETC complex I subunit</fullName>
    </recommendedName>
</protein>
<evidence type="ECO:0000256" key="4">
    <source>
        <dbReference type="ARBA" id="ARBA00022946"/>
    </source>
</evidence>
<dbReference type="Pfam" id="PF04800">
    <property type="entry name" value="NDUS4"/>
    <property type="match status" value="1"/>
</dbReference>
<feature type="region of interest" description="Disordered" evidence="7">
    <location>
        <begin position="1"/>
        <end position="23"/>
    </location>
</feature>
<dbReference type="GO" id="GO:0022900">
    <property type="term" value="P:electron transport chain"/>
    <property type="evidence" value="ECO:0007669"/>
    <property type="project" value="InterPro"/>
</dbReference>
<keyword evidence="4" id="KW-0809">Transit peptide</keyword>
<evidence type="ECO:0008006" key="10">
    <source>
        <dbReference type="Google" id="ProtNLM"/>
    </source>
</evidence>
<keyword evidence="6" id="KW-0472">Membrane</keyword>
<dbReference type="InterPro" id="IPR006885">
    <property type="entry name" value="NADH_UbQ_FeS_4_mit-like"/>
</dbReference>
<evidence type="ECO:0000313" key="9">
    <source>
        <dbReference type="Proteomes" id="UP000515317"/>
    </source>
</evidence>